<dbReference type="Proteomes" id="UP000076512">
    <property type="component" value="Unassembled WGS sequence"/>
</dbReference>
<dbReference type="OrthoDB" id="5244330at2"/>
<comment type="caution">
    <text evidence="6">The sequence shown here is derived from an EMBL/GenBank/DDBJ whole genome shotgun (WGS) entry which is preliminary data.</text>
</comment>
<gene>
    <name evidence="6" type="ORF">AWN90_21095</name>
</gene>
<dbReference type="Pfam" id="PF00877">
    <property type="entry name" value="NLPC_P60"/>
    <property type="match status" value="1"/>
</dbReference>
<dbReference type="Gene3D" id="3.90.1720.10">
    <property type="entry name" value="endopeptidase domain like (from Nostoc punctiforme)"/>
    <property type="match status" value="1"/>
</dbReference>
<evidence type="ECO:0000256" key="4">
    <source>
        <dbReference type="ARBA" id="ARBA00022807"/>
    </source>
</evidence>
<evidence type="ECO:0000256" key="3">
    <source>
        <dbReference type="ARBA" id="ARBA00022801"/>
    </source>
</evidence>
<dbReference type="InterPro" id="IPR051202">
    <property type="entry name" value="Peptidase_C40"/>
</dbReference>
<reference evidence="6 7" key="1">
    <citation type="submission" date="2016-04" db="EMBL/GenBank/DDBJ databases">
        <authorList>
            <person name="Evans L.H."/>
            <person name="Alamgir A."/>
            <person name="Owens N."/>
            <person name="Weber N.D."/>
            <person name="Virtaneva K."/>
            <person name="Barbian K."/>
            <person name="Babar A."/>
            <person name="Rosenke K."/>
        </authorList>
    </citation>
    <scope>NUCLEOTIDE SEQUENCE [LARGE SCALE GENOMIC DNA]</scope>
    <source>
        <strain evidence="6 7">IFM 0406</strain>
    </source>
</reference>
<protein>
    <submittedName>
        <fullName evidence="6">Hydrolase Nlp/P60</fullName>
    </submittedName>
</protein>
<keyword evidence="3 6" id="KW-0378">Hydrolase</keyword>
<dbReference type="EMBL" id="LWGR01000004">
    <property type="protein sequence ID" value="KZM74583.1"/>
    <property type="molecule type" value="Genomic_DNA"/>
</dbReference>
<dbReference type="GO" id="GO:0008234">
    <property type="term" value="F:cysteine-type peptidase activity"/>
    <property type="evidence" value="ECO:0007669"/>
    <property type="project" value="UniProtKB-KW"/>
</dbReference>
<proteinExistence type="inferred from homology"/>
<dbReference type="CDD" id="cd13399">
    <property type="entry name" value="Slt35-like"/>
    <property type="match status" value="1"/>
</dbReference>
<dbReference type="InterPro" id="IPR000064">
    <property type="entry name" value="NLP_P60_dom"/>
</dbReference>
<dbReference type="SUPFAM" id="SSF54001">
    <property type="entry name" value="Cysteine proteinases"/>
    <property type="match status" value="1"/>
</dbReference>
<evidence type="ECO:0000313" key="6">
    <source>
        <dbReference type="EMBL" id="KZM74583.1"/>
    </source>
</evidence>
<dbReference type="GO" id="GO:0006508">
    <property type="term" value="P:proteolysis"/>
    <property type="evidence" value="ECO:0007669"/>
    <property type="project" value="UniProtKB-KW"/>
</dbReference>
<sequence>MFGAAAGTAATALFAAVTIGAVTVTVVAVDSARTSLTAPATGGSVPSPDAVADIPADKLALYRQASRDCPGLDWTILAAIGKVETDHGRSPLPGVSGGENSAGAAGPMQFLAATFDSVTARHRLPPGGASPPSRYNASDAIHAAAYELCDTGAPTDLHRALFAYNHADWYVHQVLDQAARYRATPQPESTDCQHISALDPAAVTALTFACSQLGQPYVWGGNGPDTSGGWDCSGLTKAAYAAAGIDLPRTADEQYHATTPIPETQVHPGDLIFYANNKDGIHHVGIYLGAGKLIDAPDFGKRVEIKPFRYPGDDFLAATHPARKV</sequence>
<name>A0A164NPP4_9NOCA</name>
<evidence type="ECO:0000313" key="7">
    <source>
        <dbReference type="Proteomes" id="UP000076512"/>
    </source>
</evidence>
<dbReference type="SUPFAM" id="SSF53955">
    <property type="entry name" value="Lysozyme-like"/>
    <property type="match status" value="1"/>
</dbReference>
<keyword evidence="7" id="KW-1185">Reference proteome</keyword>
<accession>A0A164NPP4</accession>
<dbReference type="PANTHER" id="PTHR47053">
    <property type="entry name" value="MUREIN DD-ENDOPEPTIDASE MEPH-RELATED"/>
    <property type="match status" value="1"/>
</dbReference>
<dbReference type="InterPro" id="IPR023346">
    <property type="entry name" value="Lysozyme-like_dom_sf"/>
</dbReference>
<feature type="domain" description="NlpC/P60" evidence="5">
    <location>
        <begin position="199"/>
        <end position="325"/>
    </location>
</feature>
<keyword evidence="2" id="KW-0645">Protease</keyword>
<dbReference type="AlphaFoldDB" id="A0A164NPP4"/>
<dbReference type="InterPro" id="IPR038765">
    <property type="entry name" value="Papain-like_cys_pep_sf"/>
</dbReference>
<dbReference type="RefSeq" id="WP_067585829.1">
    <property type="nucleotide sequence ID" value="NZ_JABMCZ010000003.1"/>
</dbReference>
<organism evidence="6 7">
    <name type="scientific">Nocardia terpenica</name>
    <dbReference type="NCBI Taxonomy" id="455432"/>
    <lineage>
        <taxon>Bacteria</taxon>
        <taxon>Bacillati</taxon>
        <taxon>Actinomycetota</taxon>
        <taxon>Actinomycetes</taxon>
        <taxon>Mycobacteriales</taxon>
        <taxon>Nocardiaceae</taxon>
        <taxon>Nocardia</taxon>
    </lineage>
</organism>
<comment type="similarity">
    <text evidence="1">Belongs to the peptidase C40 family.</text>
</comment>
<dbReference type="PROSITE" id="PS51935">
    <property type="entry name" value="NLPC_P60"/>
    <property type="match status" value="1"/>
</dbReference>
<dbReference type="Gene3D" id="1.10.530.10">
    <property type="match status" value="1"/>
</dbReference>
<evidence type="ECO:0000259" key="5">
    <source>
        <dbReference type="PROSITE" id="PS51935"/>
    </source>
</evidence>
<evidence type="ECO:0000256" key="2">
    <source>
        <dbReference type="ARBA" id="ARBA00022670"/>
    </source>
</evidence>
<dbReference type="STRING" id="455432.AWN90_21095"/>
<dbReference type="PANTHER" id="PTHR47053:SF1">
    <property type="entry name" value="MUREIN DD-ENDOPEPTIDASE MEPH-RELATED"/>
    <property type="match status" value="1"/>
</dbReference>
<keyword evidence="4" id="KW-0788">Thiol protease</keyword>
<evidence type="ECO:0000256" key="1">
    <source>
        <dbReference type="ARBA" id="ARBA00007074"/>
    </source>
</evidence>